<feature type="domain" description="ATP-grasp" evidence="18">
    <location>
        <begin position="146"/>
        <end position="189"/>
    </location>
</feature>
<dbReference type="PANTHER" id="PTHR12241">
    <property type="entry name" value="TUBULIN POLYGLUTAMYLASE"/>
    <property type="match status" value="1"/>
</dbReference>
<dbReference type="GO" id="GO:0070740">
    <property type="term" value="F:tubulin-glutamic acid ligase activity"/>
    <property type="evidence" value="ECO:0007669"/>
    <property type="project" value="TreeGrafter"/>
</dbReference>
<dbReference type="AlphaFoldDB" id="A0A9C6U0Y9"/>
<keyword evidence="8" id="KW-0969">Cilium</keyword>
<evidence type="ECO:0000256" key="17">
    <source>
        <dbReference type="PROSITE-ProRule" id="PRU00409"/>
    </source>
</evidence>
<dbReference type="Pfam" id="PF03133">
    <property type="entry name" value="TTL"/>
    <property type="match status" value="1"/>
</dbReference>
<evidence type="ECO:0000313" key="19">
    <source>
        <dbReference type="Proteomes" id="UP000504606"/>
    </source>
</evidence>
<keyword evidence="4" id="KW-0436">Ligase</keyword>
<evidence type="ECO:0000256" key="3">
    <source>
        <dbReference type="ARBA" id="ARBA00022490"/>
    </source>
</evidence>
<dbReference type="PANTHER" id="PTHR12241:SF31">
    <property type="entry name" value="POLYGLUTAMYLASE COMPLEX SUBUNIT TTLL1"/>
    <property type="match status" value="1"/>
</dbReference>
<evidence type="ECO:0000256" key="2">
    <source>
        <dbReference type="ARBA" id="ARBA00006118"/>
    </source>
</evidence>
<evidence type="ECO:0000256" key="14">
    <source>
        <dbReference type="ARBA" id="ARBA00075351"/>
    </source>
</evidence>
<accession>A0A9C6U0Y9</accession>
<evidence type="ECO:0000256" key="1">
    <source>
        <dbReference type="ARBA" id="ARBA00004120"/>
    </source>
</evidence>
<dbReference type="SUPFAM" id="SSF56059">
    <property type="entry name" value="Glutathione synthetase ATP-binding domain-like"/>
    <property type="match status" value="1"/>
</dbReference>
<evidence type="ECO:0000256" key="6">
    <source>
        <dbReference type="ARBA" id="ARBA00022741"/>
    </source>
</evidence>
<dbReference type="Gene3D" id="3.30.470.20">
    <property type="entry name" value="ATP-grasp fold, B domain"/>
    <property type="match status" value="1"/>
</dbReference>
<comment type="catalytic activity">
    <reaction evidence="11">
        <text>(L-glutamyl)(n)-gamma-L-glutamyl-L-glutamyl-[protein] + L-glutamate + ATP = (L-glutamyl)(n+1)-gamma-L-glutamyl-L-glutamyl-[protein] + ADP + phosphate + H(+)</text>
        <dbReference type="Rhea" id="RHEA:60148"/>
        <dbReference type="Rhea" id="RHEA-COMP:15519"/>
        <dbReference type="Rhea" id="RHEA-COMP:15675"/>
        <dbReference type="ChEBI" id="CHEBI:15378"/>
        <dbReference type="ChEBI" id="CHEBI:29985"/>
        <dbReference type="ChEBI" id="CHEBI:30616"/>
        <dbReference type="ChEBI" id="CHEBI:43474"/>
        <dbReference type="ChEBI" id="CHEBI:143623"/>
        <dbReference type="ChEBI" id="CHEBI:456216"/>
    </reaction>
    <physiologicalReaction direction="left-to-right" evidence="11">
        <dbReference type="Rhea" id="RHEA:60149"/>
    </physiologicalReaction>
</comment>
<evidence type="ECO:0000256" key="4">
    <source>
        <dbReference type="ARBA" id="ARBA00022598"/>
    </source>
</evidence>
<dbReference type="GO" id="GO:0000226">
    <property type="term" value="P:microtubule cytoskeleton organization"/>
    <property type="evidence" value="ECO:0007669"/>
    <property type="project" value="TreeGrafter"/>
</dbReference>
<protein>
    <recommendedName>
        <fullName evidence="13">Polyglutamylase complex subunit TTLL1</fullName>
    </recommendedName>
    <alternativeName>
        <fullName evidence="14">Tubulin polyglutamylase TTLL1</fullName>
    </alternativeName>
    <alternativeName>
        <fullName evidence="16">Tubulin polyglutamylase complex subunit 3</fullName>
    </alternativeName>
    <alternativeName>
        <fullName evidence="15">Tubulin--tyrosine ligase-like protein 1</fullName>
    </alternativeName>
</protein>
<dbReference type="GO" id="GO:0046872">
    <property type="term" value="F:metal ion binding"/>
    <property type="evidence" value="ECO:0007669"/>
    <property type="project" value="InterPro"/>
</dbReference>
<organism evidence="19 20">
    <name type="scientific">Frankliniella occidentalis</name>
    <name type="common">Western flower thrips</name>
    <name type="synonym">Euthrips occidentalis</name>
    <dbReference type="NCBI Taxonomy" id="133901"/>
    <lineage>
        <taxon>Eukaryota</taxon>
        <taxon>Metazoa</taxon>
        <taxon>Ecdysozoa</taxon>
        <taxon>Arthropoda</taxon>
        <taxon>Hexapoda</taxon>
        <taxon>Insecta</taxon>
        <taxon>Pterygota</taxon>
        <taxon>Neoptera</taxon>
        <taxon>Paraneoptera</taxon>
        <taxon>Thysanoptera</taxon>
        <taxon>Terebrantia</taxon>
        <taxon>Thripoidea</taxon>
        <taxon>Thripidae</taxon>
        <taxon>Frankliniella</taxon>
    </lineage>
</organism>
<keyword evidence="10" id="KW-0966">Cell projection</keyword>
<dbReference type="GO" id="GO:0005874">
    <property type="term" value="C:microtubule"/>
    <property type="evidence" value="ECO:0007669"/>
    <property type="project" value="UniProtKB-KW"/>
</dbReference>
<dbReference type="Proteomes" id="UP000504606">
    <property type="component" value="Unplaced"/>
</dbReference>
<evidence type="ECO:0000256" key="10">
    <source>
        <dbReference type="ARBA" id="ARBA00023273"/>
    </source>
</evidence>
<comment type="subunit">
    <text evidence="12">Part of the neuronal tubulin polyglutamylase complex which contains TPGS1, TPGS2, TTLL1, LRRC49 and NICN1. Interacts with PCM1, CSTPP1 and LRRC49.</text>
</comment>
<comment type="subcellular location">
    <subcellularLocation>
        <location evidence="1">Cytoplasm</location>
        <location evidence="1">Cytoskeleton</location>
        <location evidence="1">Cilium basal body</location>
    </subcellularLocation>
</comment>
<keyword evidence="9" id="KW-0206">Cytoskeleton</keyword>
<keyword evidence="3" id="KW-0963">Cytoplasm</keyword>
<dbReference type="RefSeq" id="XP_052121047.1">
    <property type="nucleotide sequence ID" value="XM_052265087.1"/>
</dbReference>
<dbReference type="InterPro" id="IPR004344">
    <property type="entry name" value="TTL/TTLL_fam"/>
</dbReference>
<dbReference type="InterPro" id="IPR011761">
    <property type="entry name" value="ATP-grasp"/>
</dbReference>
<dbReference type="GeneID" id="113205006"/>
<dbReference type="PROSITE" id="PS50975">
    <property type="entry name" value="ATP_GRASP"/>
    <property type="match status" value="1"/>
</dbReference>
<dbReference type="PROSITE" id="PS51221">
    <property type="entry name" value="TTL"/>
    <property type="match status" value="1"/>
</dbReference>
<reference evidence="20" key="1">
    <citation type="submission" date="2025-08" db="UniProtKB">
        <authorList>
            <consortium name="RefSeq"/>
        </authorList>
    </citation>
    <scope>IDENTIFICATION</scope>
    <source>
        <tissue evidence="20">Whole organism</tissue>
    </source>
</reference>
<keyword evidence="19" id="KW-1185">Reference proteome</keyword>
<sequence>MESYWQYTEKDTRMMYIDNPLLIGGKKFDLRLYVLITSFRPLKAYLFRMGFCRFCTVKYDASIQELDNMYVHLTNVSVQKHGGEYNSMHGGKLSVQNLRLYLESTRGKAVTERLFSSISWLIVHSLKAVAPVMANDRHCFECYGYDIIIDNKLKPWLIEVNASPSLTSTTVNDRILKYKLIDNILSVVLPPDGVPE</sequence>
<proteinExistence type="inferred from homology"/>
<comment type="similarity">
    <text evidence="2">Belongs to the tubulin polyglutamylase family.</text>
</comment>
<evidence type="ECO:0000256" key="12">
    <source>
        <dbReference type="ARBA" id="ARBA00062645"/>
    </source>
</evidence>
<evidence type="ECO:0000256" key="9">
    <source>
        <dbReference type="ARBA" id="ARBA00023212"/>
    </source>
</evidence>
<evidence type="ECO:0000256" key="11">
    <source>
        <dbReference type="ARBA" id="ARBA00052959"/>
    </source>
</evidence>
<gene>
    <name evidence="20" type="primary">LOC113205006</name>
</gene>
<dbReference type="GO" id="GO:0015631">
    <property type="term" value="F:tubulin binding"/>
    <property type="evidence" value="ECO:0007669"/>
    <property type="project" value="TreeGrafter"/>
</dbReference>
<evidence type="ECO:0000259" key="18">
    <source>
        <dbReference type="PROSITE" id="PS50975"/>
    </source>
</evidence>
<dbReference type="KEGG" id="foc:113205006"/>
<evidence type="ECO:0000256" key="7">
    <source>
        <dbReference type="ARBA" id="ARBA00022840"/>
    </source>
</evidence>
<name>A0A9C6U0Y9_FRAOC</name>
<keyword evidence="5" id="KW-0493">Microtubule</keyword>
<evidence type="ECO:0000256" key="8">
    <source>
        <dbReference type="ARBA" id="ARBA00023069"/>
    </source>
</evidence>
<evidence type="ECO:0000256" key="5">
    <source>
        <dbReference type="ARBA" id="ARBA00022701"/>
    </source>
</evidence>
<keyword evidence="7 17" id="KW-0067">ATP-binding</keyword>
<evidence type="ECO:0000256" key="13">
    <source>
        <dbReference type="ARBA" id="ARBA00074800"/>
    </source>
</evidence>
<keyword evidence="6 17" id="KW-0547">Nucleotide-binding</keyword>
<evidence type="ECO:0000256" key="16">
    <source>
        <dbReference type="ARBA" id="ARBA00083073"/>
    </source>
</evidence>
<dbReference type="GO" id="GO:0036064">
    <property type="term" value="C:ciliary basal body"/>
    <property type="evidence" value="ECO:0007669"/>
    <property type="project" value="TreeGrafter"/>
</dbReference>
<evidence type="ECO:0000313" key="20">
    <source>
        <dbReference type="RefSeq" id="XP_052121047.1"/>
    </source>
</evidence>
<dbReference type="GO" id="GO:0005524">
    <property type="term" value="F:ATP binding"/>
    <property type="evidence" value="ECO:0007669"/>
    <property type="project" value="UniProtKB-UniRule"/>
</dbReference>
<dbReference type="OrthoDB" id="202825at2759"/>
<evidence type="ECO:0000256" key="15">
    <source>
        <dbReference type="ARBA" id="ARBA00080021"/>
    </source>
</evidence>
<dbReference type="FunFam" id="3.30.470.20:FF:000033">
    <property type="entry name" value="Probable tubulin polyglutamylase TTLL1"/>
    <property type="match status" value="1"/>
</dbReference>